<reference evidence="3" key="1">
    <citation type="submission" date="2020-05" db="EMBL/GenBank/DDBJ databases">
        <authorList>
            <person name="Rincon C."/>
            <person name="Sanders R I."/>
            <person name="Robbins C."/>
            <person name="Chaturvedi A."/>
        </authorList>
    </citation>
    <scope>NUCLEOTIDE SEQUENCE</scope>
    <source>
        <strain evidence="3">CHB12</strain>
    </source>
</reference>
<evidence type="ECO:0000259" key="2">
    <source>
        <dbReference type="Pfam" id="PF03372"/>
    </source>
</evidence>
<dbReference type="EMBL" id="CAGKOT010000002">
    <property type="protein sequence ID" value="CAB5310749.1"/>
    <property type="molecule type" value="Genomic_DNA"/>
</dbReference>
<gene>
    <name evidence="3" type="ORF">CHRIB12_LOCUS1512</name>
</gene>
<dbReference type="VEuPathDB" id="FungiDB:RhiirFUN_020599"/>
<evidence type="ECO:0000313" key="3">
    <source>
        <dbReference type="EMBL" id="CAB5310749.1"/>
    </source>
</evidence>
<dbReference type="OrthoDB" id="2412271at2759"/>
<dbReference type="InterPro" id="IPR005135">
    <property type="entry name" value="Endo/exonuclease/phosphatase"/>
</dbReference>
<feature type="compositionally biased region" description="Polar residues" evidence="1">
    <location>
        <begin position="618"/>
        <end position="634"/>
    </location>
</feature>
<feature type="compositionally biased region" description="Polar residues" evidence="1">
    <location>
        <begin position="705"/>
        <end position="715"/>
    </location>
</feature>
<comment type="caution">
    <text evidence="3">The sequence shown here is derived from an EMBL/GenBank/DDBJ whole genome shotgun (WGS) entry which is preliminary data.</text>
</comment>
<dbReference type="GO" id="GO:0003824">
    <property type="term" value="F:catalytic activity"/>
    <property type="evidence" value="ECO:0007669"/>
    <property type="project" value="InterPro"/>
</dbReference>
<feature type="compositionally biased region" description="Low complexity" evidence="1">
    <location>
        <begin position="693"/>
        <end position="704"/>
    </location>
</feature>
<feature type="domain" description="Endonuclease/exonuclease/phosphatase" evidence="2">
    <location>
        <begin position="746"/>
        <end position="977"/>
    </location>
</feature>
<feature type="region of interest" description="Disordered" evidence="1">
    <location>
        <begin position="618"/>
        <end position="715"/>
    </location>
</feature>
<evidence type="ECO:0000313" key="4">
    <source>
        <dbReference type="Proteomes" id="UP000684084"/>
    </source>
</evidence>
<proteinExistence type="predicted"/>
<name>A0A915YQG5_9GLOM</name>
<feature type="compositionally biased region" description="Polar residues" evidence="1">
    <location>
        <begin position="120"/>
        <end position="150"/>
    </location>
</feature>
<dbReference type="AlphaFoldDB" id="A0A915YQG5"/>
<evidence type="ECO:0000256" key="1">
    <source>
        <dbReference type="SAM" id="MobiDB-lite"/>
    </source>
</evidence>
<dbReference type="CDD" id="cd09076">
    <property type="entry name" value="L1-EN"/>
    <property type="match status" value="1"/>
</dbReference>
<sequence>MNHSKFSFIFKGSSIIDKIFSNEDKYKALAELAGPLILHDEYLLAQRLGNIKVTLAFWIRRIQTSLTNDDQEALYTRLLSKQQDLLIRNQDSILYNDNLNINLPPDRIHNLASDKAATTCTSDSSMDTQSCTTSLAKPPQSRENSNYAIPTNNKKRKTKTKGSHFSATSNVNKVQQLHKDIVQNDFCRENQIETETESIKNFEHIDNNTLMEDVLLLPALDSNPQQSEILVDFSLDRNDNTSLPIQPSTTMNTSHESDTIWRELWLLNQDVIMNDADDDSDKNITNNNVKGTVMDQDSSRSISSLQEFESAIKAAPNTTDTNTDDAMDHKWYPPSKIKKPSKILADIKKHSPRNNVSIHAYTEEKVATYDAFIPINDIDHYNTVEDKISFIELNVRNMSDYAGIEYNAKDKQIIIKNYILGGMRRMVRVFNHYFKTSNFKMTEKKYYTLHGQRISSREFKILEVSNNTDKNAIESSIRSLLHGCPFFITDKSYKYRSETTMTVYFTVKDEYARQLLKNVWSIDIENYIYRLGPTHFKTSDFDDRKKYRGEFIGFSDEHTAAKAMKMTSPFNLKSAFKQSPDKIIVEFQNEADLFNACEKRYHFNDFSVKDVANVHNTNTTRCSSDNDKTNNVANKQHKSIEYKGNNSQRKIYRRDTGANKSRRNQKKFSHLPSCASSSNSIPLGVNSRRRLNNNKNNSTSTSKTPVDTSSTYSNTHININRQGDWDEIPGKRQTTISVNFPSLSFATHNINGIKTNVDKFHLLLQDLPDYDIIGINETNLDKRDAIFLNNKLPNGRLIHSKGNSDKISGKGVAIYMKHKWEKHIGSIDSPTDNILSVTLVFKQCRINITQIYMPPNDATARSEVNKYLKTLVDVYQNTNDNTSYLIIAGNFNAIADKYMDKLHVTKNWSANNKILDFLNNNSFIDTFREANPDLRKFTWSNSVNATRIDYIWLSPNWCNELLHSTIIDAQMCTSSDHNIVTCIVNTSDIIRNHKRSTCARKNNERIIFDYADMNKEKWDKYKLNTHDCFKDPELWKILDQPQHDIQDFNRIWLIIKGHMFKCATSSIPNKKIRMGANMKKKKADLLIPKHLYVQLR</sequence>
<organism evidence="3 4">
    <name type="scientific">Rhizophagus irregularis</name>
    <dbReference type="NCBI Taxonomy" id="588596"/>
    <lineage>
        <taxon>Eukaryota</taxon>
        <taxon>Fungi</taxon>
        <taxon>Fungi incertae sedis</taxon>
        <taxon>Mucoromycota</taxon>
        <taxon>Glomeromycotina</taxon>
        <taxon>Glomeromycetes</taxon>
        <taxon>Glomerales</taxon>
        <taxon>Glomeraceae</taxon>
        <taxon>Rhizophagus</taxon>
    </lineage>
</organism>
<feature type="compositionally biased region" description="Basic residues" evidence="1">
    <location>
        <begin position="660"/>
        <end position="669"/>
    </location>
</feature>
<feature type="region of interest" description="Disordered" evidence="1">
    <location>
        <begin position="120"/>
        <end position="165"/>
    </location>
</feature>
<feature type="compositionally biased region" description="Basic residues" evidence="1">
    <location>
        <begin position="153"/>
        <end position="162"/>
    </location>
</feature>
<dbReference type="Proteomes" id="UP000684084">
    <property type="component" value="Unassembled WGS sequence"/>
</dbReference>
<accession>A0A915YQG5</accession>
<protein>
    <recommendedName>
        <fullName evidence="2">Endonuclease/exonuclease/phosphatase domain-containing protein</fullName>
    </recommendedName>
</protein>
<dbReference type="Pfam" id="PF03372">
    <property type="entry name" value="Exo_endo_phos"/>
    <property type="match status" value="1"/>
</dbReference>